<sequence length="508" mass="54903">MSRDDAAPPDRRNRPDPTALDPLAHARNLSKVFDAVLAGDELAQAAPRPIISESWRRSLAAHVDPENRTPPVVFAPDELREVRAAHPLSAVMPLLRSTLVSIADEAMHVMLVTDAEGRLLWREGAARLLVNADRVGLFPGTKWSEDAIGTNAMGTTLAVDAPVQIHSAEHLVRTYHTWTCVAAPVHDPDTGTILGAIDISGPLHTVHPALVQLVSATAQLAENQLRVQLAIADERLRMRNMAHLTSLRGEPGALVTPSGRIVAGAPYGWWPERINVDDGADRIVLPNGQEMMVESLAEGYLVRPARSPSSGTGVRSLPALSLRFMGEGTPTVLLNGRSIPLTLRPAEILTALALHPDGLTAERLAFLLYGDDGNQTTVRGEIRRLRGLIGSEVLRTRPYRLEATVDSDFCAVRRAVAAGRVESALRACGGSLLPRSDAPEIRRLRDELVAGLRQAVLDSGSVESLHVYAGHPLGAEDLEVFDRLVELLPANDPRRPAVVSRRALLLAE</sequence>
<name>A0ABW1J7H5_9PSEU</name>
<dbReference type="Gene3D" id="3.30.450.40">
    <property type="match status" value="1"/>
</dbReference>
<organism evidence="4 5">
    <name type="scientific">Pseudonocardia hispaniensis</name>
    <dbReference type="NCBI Taxonomy" id="904933"/>
    <lineage>
        <taxon>Bacteria</taxon>
        <taxon>Bacillati</taxon>
        <taxon>Actinomycetota</taxon>
        <taxon>Actinomycetes</taxon>
        <taxon>Pseudonocardiales</taxon>
        <taxon>Pseudonocardiaceae</taxon>
        <taxon>Pseudonocardia</taxon>
    </lineage>
</organism>
<keyword evidence="1" id="KW-0238">DNA-binding</keyword>
<dbReference type="InterPro" id="IPR001867">
    <property type="entry name" value="OmpR/PhoB-type_DNA-bd"/>
</dbReference>
<keyword evidence="5" id="KW-1185">Reference proteome</keyword>
<evidence type="ECO:0000256" key="1">
    <source>
        <dbReference type="ARBA" id="ARBA00023125"/>
    </source>
</evidence>
<feature type="region of interest" description="Disordered" evidence="2">
    <location>
        <begin position="1"/>
        <end position="21"/>
    </location>
</feature>
<evidence type="ECO:0000313" key="4">
    <source>
        <dbReference type="EMBL" id="MFC5996305.1"/>
    </source>
</evidence>
<dbReference type="InterPro" id="IPR029016">
    <property type="entry name" value="GAF-like_dom_sf"/>
</dbReference>
<feature type="domain" description="OmpR/PhoB-type" evidence="3">
    <location>
        <begin position="336"/>
        <end position="401"/>
    </location>
</feature>
<gene>
    <name evidence="4" type="ORF">ACFQE5_19050</name>
</gene>
<dbReference type="SUPFAM" id="SSF46894">
    <property type="entry name" value="C-terminal effector domain of the bipartite response regulators"/>
    <property type="match status" value="1"/>
</dbReference>
<dbReference type="RefSeq" id="WP_379586883.1">
    <property type="nucleotide sequence ID" value="NZ_JBHSQW010000039.1"/>
</dbReference>
<dbReference type="Pfam" id="PF01590">
    <property type="entry name" value="GAF"/>
    <property type="match status" value="1"/>
</dbReference>
<evidence type="ECO:0000256" key="2">
    <source>
        <dbReference type="SAM" id="MobiDB-lite"/>
    </source>
</evidence>
<dbReference type="InterPro" id="IPR016032">
    <property type="entry name" value="Sig_transdc_resp-reg_C-effctor"/>
</dbReference>
<proteinExistence type="predicted"/>
<accession>A0ABW1J7H5</accession>
<dbReference type="InterPro" id="IPR003018">
    <property type="entry name" value="GAF"/>
</dbReference>
<protein>
    <submittedName>
        <fullName evidence="4">GAF domain-containing protein</fullName>
    </submittedName>
</protein>
<feature type="compositionally biased region" description="Basic and acidic residues" evidence="2">
    <location>
        <begin position="1"/>
        <end position="15"/>
    </location>
</feature>
<dbReference type="SMART" id="SM00862">
    <property type="entry name" value="Trans_reg_C"/>
    <property type="match status" value="1"/>
</dbReference>
<comment type="caution">
    <text evidence="4">The sequence shown here is derived from an EMBL/GenBank/DDBJ whole genome shotgun (WGS) entry which is preliminary data.</text>
</comment>
<evidence type="ECO:0000259" key="3">
    <source>
        <dbReference type="SMART" id="SM00862"/>
    </source>
</evidence>
<reference evidence="5" key="1">
    <citation type="journal article" date="2019" name="Int. J. Syst. Evol. Microbiol.">
        <title>The Global Catalogue of Microorganisms (GCM) 10K type strain sequencing project: providing services to taxonomists for standard genome sequencing and annotation.</title>
        <authorList>
            <consortium name="The Broad Institute Genomics Platform"/>
            <consortium name="The Broad Institute Genome Sequencing Center for Infectious Disease"/>
            <person name="Wu L."/>
            <person name="Ma J."/>
        </authorList>
    </citation>
    <scope>NUCLEOTIDE SEQUENCE [LARGE SCALE GENOMIC DNA]</scope>
    <source>
        <strain evidence="5">CCM 8391</strain>
    </source>
</reference>
<dbReference type="Proteomes" id="UP001596302">
    <property type="component" value="Unassembled WGS sequence"/>
</dbReference>
<dbReference type="EMBL" id="JBHSQW010000039">
    <property type="protein sequence ID" value="MFC5996305.1"/>
    <property type="molecule type" value="Genomic_DNA"/>
</dbReference>
<evidence type="ECO:0000313" key="5">
    <source>
        <dbReference type="Proteomes" id="UP001596302"/>
    </source>
</evidence>